<sequence length="126" mass="14836">MTKRRDLDEETSDESKSRWKQAPNRRRPEAVAMRRIIVEQGRWLSPFMRGAPLPVLTEWEKTVDLSRLASVNYLPVDPADEKPTPKPQRLGRIERSTQSRPNLSDLRETQAKMNRKRTDKRRRKSA</sequence>
<feature type="compositionally biased region" description="Basic residues" evidence="1">
    <location>
        <begin position="113"/>
        <end position="126"/>
    </location>
</feature>
<evidence type="ECO:0000256" key="1">
    <source>
        <dbReference type="SAM" id="MobiDB-lite"/>
    </source>
</evidence>
<organism evidence="2">
    <name type="scientific">uncultured Caudovirales phage</name>
    <dbReference type="NCBI Taxonomy" id="2100421"/>
    <lineage>
        <taxon>Viruses</taxon>
        <taxon>Duplodnaviria</taxon>
        <taxon>Heunggongvirae</taxon>
        <taxon>Uroviricota</taxon>
        <taxon>Caudoviricetes</taxon>
        <taxon>Peduoviridae</taxon>
        <taxon>Maltschvirus</taxon>
        <taxon>Maltschvirus maltsch</taxon>
    </lineage>
</organism>
<feature type="compositionally biased region" description="Basic and acidic residues" evidence="1">
    <location>
        <begin position="1"/>
        <end position="17"/>
    </location>
</feature>
<proteinExistence type="predicted"/>
<gene>
    <name evidence="2" type="ORF">UFOVP567_17</name>
</gene>
<accession>A0A6J5MTX8</accession>
<protein>
    <submittedName>
        <fullName evidence="2">Uncharacterized protein</fullName>
    </submittedName>
</protein>
<name>A0A6J5MTX8_9CAUD</name>
<feature type="region of interest" description="Disordered" evidence="1">
    <location>
        <begin position="1"/>
        <end position="28"/>
    </location>
</feature>
<evidence type="ECO:0000313" key="2">
    <source>
        <dbReference type="EMBL" id="CAB4150344.1"/>
    </source>
</evidence>
<dbReference type="EMBL" id="LR796544">
    <property type="protein sequence ID" value="CAB4150344.1"/>
    <property type="molecule type" value="Genomic_DNA"/>
</dbReference>
<reference evidence="2" key="1">
    <citation type="submission" date="2020-04" db="EMBL/GenBank/DDBJ databases">
        <authorList>
            <person name="Chiriac C."/>
            <person name="Salcher M."/>
            <person name="Ghai R."/>
            <person name="Kavagutti S V."/>
        </authorList>
    </citation>
    <scope>NUCLEOTIDE SEQUENCE</scope>
</reference>
<feature type="region of interest" description="Disordered" evidence="1">
    <location>
        <begin position="72"/>
        <end position="126"/>
    </location>
</feature>